<gene>
    <name evidence="3" type="ORF">ACFSNB_15790</name>
</gene>
<comment type="caution">
    <text evidence="3">The sequence shown here is derived from an EMBL/GenBank/DDBJ whole genome shotgun (WGS) entry which is preliminary data.</text>
</comment>
<organism evidence="3 4">
    <name type="scientific">Phaeospirillum tilakii</name>
    <dbReference type="NCBI Taxonomy" id="741673"/>
    <lineage>
        <taxon>Bacteria</taxon>
        <taxon>Pseudomonadati</taxon>
        <taxon>Pseudomonadota</taxon>
        <taxon>Alphaproteobacteria</taxon>
        <taxon>Rhodospirillales</taxon>
        <taxon>Rhodospirillaceae</taxon>
        <taxon>Phaeospirillum</taxon>
    </lineage>
</organism>
<reference evidence="4" key="1">
    <citation type="journal article" date="2019" name="Int. J. Syst. Evol. Microbiol.">
        <title>The Global Catalogue of Microorganisms (GCM) 10K type strain sequencing project: providing services to taxonomists for standard genome sequencing and annotation.</title>
        <authorList>
            <consortium name="The Broad Institute Genomics Platform"/>
            <consortium name="The Broad Institute Genome Sequencing Center for Infectious Disease"/>
            <person name="Wu L."/>
            <person name="Ma J."/>
        </authorList>
    </citation>
    <scope>NUCLEOTIDE SEQUENCE [LARGE SCALE GENOMIC DNA]</scope>
    <source>
        <strain evidence="4">KCTC 15012</strain>
    </source>
</reference>
<evidence type="ECO:0000313" key="3">
    <source>
        <dbReference type="EMBL" id="MFD2235270.1"/>
    </source>
</evidence>
<dbReference type="Proteomes" id="UP001597296">
    <property type="component" value="Unassembled WGS sequence"/>
</dbReference>
<evidence type="ECO:0000256" key="2">
    <source>
        <dbReference type="SAM" id="SignalP"/>
    </source>
</evidence>
<name>A0ABW5CGK4_9PROT</name>
<evidence type="ECO:0000256" key="1">
    <source>
        <dbReference type="SAM" id="MobiDB-lite"/>
    </source>
</evidence>
<evidence type="ECO:0008006" key="5">
    <source>
        <dbReference type="Google" id="ProtNLM"/>
    </source>
</evidence>
<sequence>MPRLAQIALVGALTTFALTGCTTTPPIRSIVVHDGHLDRQAIEVPANTRFTLTAAAIDTPSAALSAGPLGLPPTALPNTVSPPPKPGQSLSAADIRTVEFELGPIPPGTYPLRIVTGDRVQSLPLIAK</sequence>
<protein>
    <recommendedName>
        <fullName evidence="5">Lipoprotein</fullName>
    </recommendedName>
</protein>
<proteinExistence type="predicted"/>
<feature type="signal peptide" evidence="2">
    <location>
        <begin position="1"/>
        <end position="19"/>
    </location>
</feature>
<dbReference type="PROSITE" id="PS51257">
    <property type="entry name" value="PROKAR_LIPOPROTEIN"/>
    <property type="match status" value="1"/>
</dbReference>
<dbReference type="EMBL" id="JBHUIY010000040">
    <property type="protein sequence ID" value="MFD2235270.1"/>
    <property type="molecule type" value="Genomic_DNA"/>
</dbReference>
<accession>A0ABW5CGK4</accession>
<keyword evidence="4" id="KW-1185">Reference proteome</keyword>
<feature type="region of interest" description="Disordered" evidence="1">
    <location>
        <begin position="68"/>
        <end position="92"/>
    </location>
</feature>
<feature type="chain" id="PRO_5046597763" description="Lipoprotein" evidence="2">
    <location>
        <begin position="20"/>
        <end position="128"/>
    </location>
</feature>
<keyword evidence="2" id="KW-0732">Signal</keyword>
<feature type="compositionally biased region" description="Pro residues" evidence="1">
    <location>
        <begin position="70"/>
        <end position="86"/>
    </location>
</feature>
<evidence type="ECO:0000313" key="4">
    <source>
        <dbReference type="Proteomes" id="UP001597296"/>
    </source>
</evidence>
<dbReference type="RefSeq" id="WP_377318297.1">
    <property type="nucleotide sequence ID" value="NZ_JBHUIY010000040.1"/>
</dbReference>